<dbReference type="EMBL" id="AY144974">
    <property type="protein sequence ID" value="AAO32537.1"/>
    <property type="molecule type" value="Genomic_DNA"/>
</dbReference>
<dbReference type="HOGENOM" id="CLU_017516_1_0_1"/>
<dbReference type="GeneID" id="96902342"/>
<dbReference type="GO" id="GO:0006626">
    <property type="term" value="P:protein targeting to mitochondrion"/>
    <property type="evidence" value="ECO:0007669"/>
    <property type="project" value="EnsemblFungi"/>
</dbReference>
<protein>
    <submittedName>
        <fullName evidence="14">TOM70</fullName>
    </submittedName>
</protein>
<accession>Q875U5</accession>
<comment type="similarity">
    <text evidence="10">Belongs to the Tom70 family.</text>
</comment>
<dbReference type="OMA" id="DDITACC"/>
<dbReference type="STRING" id="1064592.G0VA55"/>
<evidence type="ECO:0000256" key="6">
    <source>
        <dbReference type="ARBA" id="ARBA00022803"/>
    </source>
</evidence>
<keyword evidence="2" id="KW-0597">Phosphoprotein</keyword>
<keyword evidence="4" id="KW-0677">Repeat</keyword>
<name>Q875U5_NAUCA</name>
<evidence type="ECO:0000256" key="2">
    <source>
        <dbReference type="ARBA" id="ARBA00022553"/>
    </source>
</evidence>
<evidence type="ECO:0000256" key="10">
    <source>
        <dbReference type="ARBA" id="ARBA00038030"/>
    </source>
</evidence>
<evidence type="ECO:0000256" key="9">
    <source>
        <dbReference type="ARBA" id="ARBA00023136"/>
    </source>
</evidence>
<dbReference type="KEGG" id="ncs:NCAS_0B07010"/>
<keyword evidence="7 13" id="KW-1133">Transmembrane helix</keyword>
<accession>G0VA55</accession>
<evidence type="ECO:0000313" key="16">
    <source>
        <dbReference type="Proteomes" id="UP000001640"/>
    </source>
</evidence>
<dbReference type="EMBL" id="HE576753">
    <property type="protein sequence ID" value="CCC68785.1"/>
    <property type="molecule type" value="Genomic_DNA"/>
</dbReference>
<reference evidence="15" key="4">
    <citation type="submission" date="2011-07" db="EMBL/GenBank/DDBJ databases">
        <authorList>
            <person name="Byrne K."/>
        </authorList>
    </citation>
    <scope>NUCLEOTIDE SEQUENCE</scope>
    <source>
        <strain evidence="15">Type strain:CBS 4309</strain>
    </source>
</reference>
<reference key="5">
    <citation type="submission" date="2011-08" db="EMBL/GenBank/DDBJ databases">
        <title>Genome sequence of Naumovozyma castellii.</title>
        <authorList>
            <person name="Gordon J.L."/>
            <person name="Armisen D."/>
            <person name="Proux-Wera E."/>
            <person name="OhEigeartaigh S.S."/>
            <person name="Byrne K.P."/>
            <person name="Wolfe K.H."/>
        </authorList>
    </citation>
    <scope>NUCLEOTIDE SEQUENCE</scope>
    <source>
        <strain>Type strain:CBS 4309</strain>
    </source>
</reference>
<keyword evidence="6 11" id="KW-0802">TPR repeat</keyword>
<dbReference type="GO" id="GO:0045039">
    <property type="term" value="P:protein insertion into mitochondrial inner membrane"/>
    <property type="evidence" value="ECO:0007669"/>
    <property type="project" value="TreeGrafter"/>
</dbReference>
<dbReference type="FunFam" id="1.25.40.10:FF:000374">
    <property type="entry name" value="Mitochondrial proteins import receptor"/>
    <property type="match status" value="1"/>
</dbReference>
<dbReference type="Proteomes" id="UP000001640">
    <property type="component" value="Chromosome 2"/>
</dbReference>
<evidence type="ECO:0000256" key="3">
    <source>
        <dbReference type="ARBA" id="ARBA00022692"/>
    </source>
</evidence>
<proteinExistence type="inferred from homology"/>
<dbReference type="PANTHER" id="PTHR46208:SF1">
    <property type="entry name" value="MITOCHONDRIAL IMPORT RECEPTOR SUBUNIT TOM70"/>
    <property type="match status" value="1"/>
</dbReference>
<feature type="transmembrane region" description="Helical" evidence="13">
    <location>
        <begin position="18"/>
        <end position="36"/>
    </location>
</feature>
<keyword evidence="9 13" id="KW-0472">Membrane</keyword>
<reference evidence="14" key="2">
    <citation type="journal article" date="2003" name="Nature">
        <title>Yeast genome duplication was followed by asynchronous differentiation of duplicated genes.</title>
        <authorList>
            <person name="Langkjaer R.B."/>
            <person name="Cliften P.F."/>
            <person name="Johnston M."/>
            <person name="Piskur J."/>
        </authorList>
    </citation>
    <scope>NUCLEOTIDE SEQUENCE</scope>
    <source>
        <strain evidence="14">CBS4309</strain>
    </source>
</reference>
<dbReference type="RefSeq" id="XP_003675156.1">
    <property type="nucleotide sequence ID" value="XM_003675108.1"/>
</dbReference>
<gene>
    <name evidence="15" type="primary">NCAS0B07010</name>
    <name evidence="15" type="ordered locus">NCAS_0B07010</name>
</gene>
<keyword evidence="16" id="KW-1185">Reference proteome</keyword>
<sequence length="625" mass="70476">MSSNDHPVGGFLTRNRTAIVATVAAGSAAIGAFYYYHHLQQTHTSLEGEEDGNSTGRNPVNDEAHLSKNQKKKQRKKHKKKATPDQTTATADVLTSYPTNDSNDPDMIQITSLPLEEQKKISMQLKDKGNKYFKAKDYTNAIKYYNLALDLNKDPIFYSNISACYVSLGQLDKVIESSTKALELNPNYSKALLRRASANESLENYSDALFDLSVLSLNGDYSGASIEPILERNLNKQAIKVLNERMNKMTGSNKEQQLLPSTTSLVSFFGIFDPELTFQNYNENDQADVELLTGLTNLFKRTDQGYLDADKNFVKASSLFMEELAKNPKDKHLLEKTAIALEYNGIFRFLKNDLLGAQTDIEKAIGFFPRVNSYLYLALISADKSTSQEYSKYFDKALELNPDSLSVYYHRGQLYFITQDYPKAKVEFEKAKELDETNIFPYIQLACLAYRENDFDRCQKLFDETRQKFPTYPEVPTFYAEILADKGDFALAIKQYDIATRLEKAQKNIHVGIAPLVGKATVLARQPNLLNLKEATQLMEKACEIDPRSEQAIVGLAQLKLQNEEVDLAIELFEKAADLSRTMDEKIQAMTFAEAAKIQKRIRADPVISAKVDEALASYRSQGVI</sequence>
<evidence type="ECO:0000256" key="12">
    <source>
        <dbReference type="SAM" id="MobiDB-lite"/>
    </source>
</evidence>
<keyword evidence="5" id="KW-1000">Mitochondrion outer membrane</keyword>
<dbReference type="InterPro" id="IPR019734">
    <property type="entry name" value="TPR_rpt"/>
</dbReference>
<reference evidence="15 16" key="3">
    <citation type="journal article" date="2011" name="Proc. Natl. Acad. Sci. U.S.A.">
        <title>Evolutionary erosion of yeast sex chromosomes by mating-type switching accidents.</title>
        <authorList>
            <person name="Gordon J.L."/>
            <person name="Armisen D."/>
            <person name="Proux-Wera E."/>
            <person name="Oheigeartaigh S.S."/>
            <person name="Byrne K.P."/>
            <person name="Wolfe K.H."/>
        </authorList>
    </citation>
    <scope>NUCLEOTIDE SEQUENCE [LARGE SCALE GENOMIC DNA]</scope>
    <source>
        <strain evidence="16">ATCC 76901 / BCRC 22586 / CBS 4309 / NBRC 1992 / NRRL Y-12630</strain>
        <strain evidence="15">Type strain:CBS 4309</strain>
    </source>
</reference>
<evidence type="ECO:0000256" key="8">
    <source>
        <dbReference type="ARBA" id="ARBA00023128"/>
    </source>
</evidence>
<evidence type="ECO:0000256" key="5">
    <source>
        <dbReference type="ARBA" id="ARBA00022787"/>
    </source>
</evidence>
<comment type="subcellular location">
    <subcellularLocation>
        <location evidence="1">Mitochondrion outer membrane</location>
        <topology evidence="1">Single-pass membrane protein</topology>
    </subcellularLocation>
</comment>
<reference evidence="14" key="1">
    <citation type="submission" date="2002-08" db="EMBL/GenBank/DDBJ databases">
        <authorList>
            <person name="Langkjaer R.B."/>
            <person name="Cliften P.F."/>
            <person name="Johnston M."/>
            <person name="Piskur J."/>
        </authorList>
    </citation>
    <scope>NUCLEOTIDE SEQUENCE</scope>
    <source>
        <strain evidence="14">CBS4309</strain>
    </source>
</reference>
<organism evidence="14">
    <name type="scientific">Naumovozyma castellii</name>
    <name type="common">Yeast</name>
    <name type="synonym">Saccharomyces castellii</name>
    <dbReference type="NCBI Taxonomy" id="27288"/>
    <lineage>
        <taxon>Eukaryota</taxon>
        <taxon>Fungi</taxon>
        <taxon>Dikarya</taxon>
        <taxon>Ascomycota</taxon>
        <taxon>Saccharomycotina</taxon>
        <taxon>Saccharomycetes</taxon>
        <taxon>Saccharomycetales</taxon>
        <taxon>Saccharomycetaceae</taxon>
        <taxon>Naumovozyma</taxon>
    </lineage>
</organism>
<dbReference type="GO" id="GO:0005741">
    <property type="term" value="C:mitochondrial outer membrane"/>
    <property type="evidence" value="ECO:0007669"/>
    <property type="project" value="UniProtKB-SubCell"/>
</dbReference>
<evidence type="ECO:0000256" key="1">
    <source>
        <dbReference type="ARBA" id="ARBA00004572"/>
    </source>
</evidence>
<feature type="repeat" description="TPR" evidence="11">
    <location>
        <begin position="371"/>
        <end position="404"/>
    </location>
</feature>
<dbReference type="GO" id="GO:0008320">
    <property type="term" value="F:protein transmembrane transporter activity"/>
    <property type="evidence" value="ECO:0007669"/>
    <property type="project" value="TreeGrafter"/>
</dbReference>
<evidence type="ECO:0000256" key="11">
    <source>
        <dbReference type="PROSITE-ProRule" id="PRU00339"/>
    </source>
</evidence>
<dbReference type="Pfam" id="PF13432">
    <property type="entry name" value="TPR_16"/>
    <property type="match status" value="1"/>
</dbReference>
<dbReference type="GO" id="GO:0030150">
    <property type="term" value="P:protein import into mitochondrial matrix"/>
    <property type="evidence" value="ECO:0007669"/>
    <property type="project" value="TreeGrafter"/>
</dbReference>
<evidence type="ECO:0000313" key="15">
    <source>
        <dbReference type="EMBL" id="CCC68785.1"/>
    </source>
</evidence>
<evidence type="ECO:0000313" key="14">
    <source>
        <dbReference type="EMBL" id="AAO32537.1"/>
    </source>
</evidence>
<dbReference type="InterPro" id="IPR011990">
    <property type="entry name" value="TPR-like_helical_dom_sf"/>
</dbReference>
<dbReference type="Pfam" id="PF13181">
    <property type="entry name" value="TPR_8"/>
    <property type="match status" value="3"/>
</dbReference>
<dbReference type="AlphaFoldDB" id="Q875U5"/>
<dbReference type="PANTHER" id="PTHR46208">
    <property type="entry name" value="MITOCHONDRIAL IMPORT RECEPTOR SUBUNIT TOM70"/>
    <property type="match status" value="1"/>
</dbReference>
<evidence type="ECO:0000256" key="4">
    <source>
        <dbReference type="ARBA" id="ARBA00022737"/>
    </source>
</evidence>
<feature type="repeat" description="TPR" evidence="11">
    <location>
        <begin position="155"/>
        <end position="188"/>
    </location>
</feature>
<dbReference type="FunFam" id="1.25.40.10:FF:000357">
    <property type="entry name" value="Mitochondrial proteins import receptor"/>
    <property type="match status" value="1"/>
</dbReference>
<dbReference type="SMART" id="SM00028">
    <property type="entry name" value="TPR"/>
    <property type="match status" value="7"/>
</dbReference>
<evidence type="ECO:0000256" key="13">
    <source>
        <dbReference type="SAM" id="Phobius"/>
    </source>
</evidence>
<dbReference type="PROSITE" id="PS50005">
    <property type="entry name" value="TPR"/>
    <property type="match status" value="3"/>
</dbReference>
<feature type="repeat" description="TPR" evidence="11">
    <location>
        <begin position="405"/>
        <end position="438"/>
    </location>
</feature>
<evidence type="ECO:0000256" key="7">
    <source>
        <dbReference type="ARBA" id="ARBA00022989"/>
    </source>
</evidence>
<dbReference type="OrthoDB" id="2942533at2759"/>
<dbReference type="SUPFAM" id="SSF48452">
    <property type="entry name" value="TPR-like"/>
    <property type="match status" value="3"/>
</dbReference>
<keyword evidence="8" id="KW-0496">Mitochondrion</keyword>
<feature type="region of interest" description="Disordered" evidence="12">
    <location>
        <begin position="45"/>
        <end position="106"/>
    </location>
</feature>
<dbReference type="Gene3D" id="1.25.40.10">
    <property type="entry name" value="Tetratricopeptide repeat domain"/>
    <property type="match status" value="2"/>
</dbReference>
<keyword evidence="3 13" id="KW-0812">Transmembrane</keyword>
<dbReference type="GO" id="GO:0030943">
    <property type="term" value="F:mitochondrion targeting sequence binding"/>
    <property type="evidence" value="ECO:0007669"/>
    <property type="project" value="TreeGrafter"/>
</dbReference>
<feature type="compositionally biased region" description="Basic residues" evidence="12">
    <location>
        <begin position="68"/>
        <end position="81"/>
    </location>
</feature>
<dbReference type="eggNOG" id="KOG0547">
    <property type="taxonomic scope" value="Eukaryota"/>
</dbReference>